<proteinExistence type="inferred from homology"/>
<evidence type="ECO:0000256" key="1">
    <source>
        <dbReference type="ARBA" id="ARBA00005534"/>
    </source>
</evidence>
<protein>
    <submittedName>
        <fullName evidence="2">UPF0047 protein C4A8.02c-like protein</fullName>
    </submittedName>
</protein>
<comment type="caution">
    <text evidence="2">The sequence shown here is derived from an EMBL/GenBank/DDBJ whole genome shotgun (WGS) entry which is preliminary data.</text>
</comment>
<reference evidence="2 3" key="1">
    <citation type="journal article" date="2018" name="Gigascience">
        <title>Genomes of trombidid mites reveal novel predicted allergens and laterally-transferred genes associated with secondary metabolism.</title>
        <authorList>
            <person name="Dong X."/>
            <person name="Chaisiri K."/>
            <person name="Xia D."/>
            <person name="Armstrong S.D."/>
            <person name="Fang Y."/>
            <person name="Donnelly M.J."/>
            <person name="Kadowaki T."/>
            <person name="McGarry J.W."/>
            <person name="Darby A.C."/>
            <person name="Makepeace B.L."/>
        </authorList>
    </citation>
    <scope>NUCLEOTIDE SEQUENCE [LARGE SCALE GENOMIC DNA]</scope>
    <source>
        <strain evidence="2">UoL-UT</strain>
    </source>
</reference>
<dbReference type="PIRSF" id="PIRSF004681">
    <property type="entry name" value="UCP004681"/>
    <property type="match status" value="1"/>
</dbReference>
<keyword evidence="3" id="KW-1185">Reference proteome</keyword>
<dbReference type="Gene3D" id="2.60.120.460">
    <property type="entry name" value="YjbQ-like"/>
    <property type="match status" value="1"/>
</dbReference>
<dbReference type="InterPro" id="IPR001602">
    <property type="entry name" value="UPF0047_YjbQ-like"/>
</dbReference>
<dbReference type="OrthoDB" id="10255963at2759"/>
<dbReference type="PANTHER" id="PTHR30615">
    <property type="entry name" value="UNCHARACTERIZED PROTEIN YJBQ-RELATED"/>
    <property type="match status" value="1"/>
</dbReference>
<evidence type="ECO:0000313" key="3">
    <source>
        <dbReference type="Proteomes" id="UP000288716"/>
    </source>
</evidence>
<dbReference type="InterPro" id="IPR035917">
    <property type="entry name" value="YjbQ-like_sf"/>
</dbReference>
<dbReference type="PANTHER" id="PTHR30615:SF8">
    <property type="entry name" value="UPF0047 PROTEIN C4A8.02C"/>
    <property type="match status" value="1"/>
</dbReference>
<dbReference type="VEuPathDB" id="VectorBase:LDEU003173"/>
<evidence type="ECO:0000313" key="2">
    <source>
        <dbReference type="EMBL" id="RWS28867.1"/>
    </source>
</evidence>
<name>A0A443SMX0_9ACAR</name>
<dbReference type="Proteomes" id="UP000288716">
    <property type="component" value="Unassembled WGS sequence"/>
</dbReference>
<dbReference type="AlphaFoldDB" id="A0A443SMX0"/>
<dbReference type="STRING" id="299467.A0A443SMX0"/>
<dbReference type="Pfam" id="PF01894">
    <property type="entry name" value="YjbQ"/>
    <property type="match status" value="1"/>
</dbReference>
<dbReference type="EMBL" id="NCKV01001174">
    <property type="protein sequence ID" value="RWS28867.1"/>
    <property type="molecule type" value="Genomic_DNA"/>
</dbReference>
<gene>
    <name evidence="2" type="ORF">B4U80_01795</name>
</gene>
<sequence>MSSMGKIIEGKNAWFQKMVMLPPFKFGCHLITDHVVKNVEELSKFKVGLCNIQILHTSASLTINENYDPDVRDDLTTFLDHLVPESFKFKHCDEGPDDMPAHVKNSLTDTSISVPITDGKLNFGSWQGIYLCEHRRSKHTRKLIVTINGILNS</sequence>
<comment type="similarity">
    <text evidence="1">Belongs to the UPF0047 family.</text>
</comment>
<organism evidence="2 3">
    <name type="scientific">Leptotrombidium deliense</name>
    <dbReference type="NCBI Taxonomy" id="299467"/>
    <lineage>
        <taxon>Eukaryota</taxon>
        <taxon>Metazoa</taxon>
        <taxon>Ecdysozoa</taxon>
        <taxon>Arthropoda</taxon>
        <taxon>Chelicerata</taxon>
        <taxon>Arachnida</taxon>
        <taxon>Acari</taxon>
        <taxon>Acariformes</taxon>
        <taxon>Trombidiformes</taxon>
        <taxon>Prostigmata</taxon>
        <taxon>Anystina</taxon>
        <taxon>Parasitengona</taxon>
        <taxon>Trombiculoidea</taxon>
        <taxon>Trombiculidae</taxon>
        <taxon>Leptotrombidium</taxon>
    </lineage>
</organism>
<dbReference type="SUPFAM" id="SSF111038">
    <property type="entry name" value="YjbQ-like"/>
    <property type="match status" value="1"/>
</dbReference>
<dbReference type="NCBIfam" id="TIGR00149">
    <property type="entry name" value="TIGR00149_YjbQ"/>
    <property type="match status" value="1"/>
</dbReference>
<accession>A0A443SMX0</accession>